<evidence type="ECO:0000256" key="4">
    <source>
        <dbReference type="ARBA" id="ARBA00022475"/>
    </source>
</evidence>
<sequence length="451" mass="50120">MNLFKTPEGYLFSNKALFYLFIPLLIEQALEFFVGLADSIMVASLGEAAISGVSLVDFLMQLLIFSFSALATGGAVIAGQYLGDNKIDEARNASNQLMWFSALSSTLFMLIVLIARSFLIGILFGQIEADVWANADIYLLIVALSIPFIAIYNAGAAIFRTTNDASLPMKIMLVCDVLNVVGNAFCIYYLGWGVEGVAIPTVISRFIAAIAILYYVLDENYLLHIKRTLKHKFDWLILRNVLNVGIPYGIENGLFQLGRILVLSLVSTFGTMAIAANSVGYAIGIFSVLPGFAINLGFTAVISRCVGANDYEQVRFYNKKIILIVFISHIIINIVIFALLPFILEIYQLSSQTAAMTTEMVIWHGIFAVIIWPIAFTLPAMFRGAGDSKSVMYISLAVMFTCRIGLSYIIADWMGVGVFGTWIAMFIDWYVRAALYLYRYFSNKWTQYRAV</sequence>
<dbReference type="PANTHER" id="PTHR43298">
    <property type="entry name" value="MULTIDRUG RESISTANCE PROTEIN NORM-RELATED"/>
    <property type="match status" value="1"/>
</dbReference>
<proteinExistence type="predicted"/>
<keyword evidence="2" id="KW-0813">Transport</keyword>
<feature type="transmembrane region" description="Helical" evidence="10">
    <location>
        <begin position="137"/>
        <end position="159"/>
    </location>
</feature>
<evidence type="ECO:0000256" key="7">
    <source>
        <dbReference type="ARBA" id="ARBA00023065"/>
    </source>
</evidence>
<feature type="transmembrane region" description="Helical" evidence="10">
    <location>
        <begin position="321"/>
        <end position="340"/>
    </location>
</feature>
<keyword evidence="5 10" id="KW-0812">Transmembrane</keyword>
<feature type="transmembrane region" description="Helical" evidence="10">
    <location>
        <begin position="197"/>
        <end position="217"/>
    </location>
</feature>
<dbReference type="CDD" id="cd13137">
    <property type="entry name" value="MATE_NorM_like"/>
    <property type="match status" value="1"/>
</dbReference>
<dbReference type="InterPro" id="IPR048279">
    <property type="entry name" value="MdtK-like"/>
</dbReference>
<dbReference type="GO" id="GO:0005886">
    <property type="term" value="C:plasma membrane"/>
    <property type="evidence" value="ECO:0007669"/>
    <property type="project" value="UniProtKB-SubCell"/>
</dbReference>
<dbReference type="PIRSF" id="PIRSF006603">
    <property type="entry name" value="DinF"/>
    <property type="match status" value="1"/>
</dbReference>
<dbReference type="Proteomes" id="UP000713479">
    <property type="component" value="Unassembled WGS sequence"/>
</dbReference>
<evidence type="ECO:0000256" key="5">
    <source>
        <dbReference type="ARBA" id="ARBA00022692"/>
    </source>
</evidence>
<keyword evidence="7" id="KW-0406">Ion transport</keyword>
<protein>
    <recommendedName>
        <fullName evidence="9">Multidrug-efflux transporter</fullName>
    </recommendedName>
</protein>
<dbReference type="EMBL" id="SUTF01000002">
    <property type="protein sequence ID" value="MBE6509933.1"/>
    <property type="molecule type" value="Genomic_DNA"/>
</dbReference>
<feature type="transmembrane region" description="Helical" evidence="10">
    <location>
        <begin position="257"/>
        <end position="275"/>
    </location>
</feature>
<evidence type="ECO:0000256" key="2">
    <source>
        <dbReference type="ARBA" id="ARBA00022448"/>
    </source>
</evidence>
<evidence type="ECO:0000256" key="3">
    <source>
        <dbReference type="ARBA" id="ARBA00022449"/>
    </source>
</evidence>
<keyword evidence="8 10" id="KW-0472">Membrane</keyword>
<dbReference type="Pfam" id="PF01554">
    <property type="entry name" value="MatE"/>
    <property type="match status" value="2"/>
</dbReference>
<comment type="subcellular location">
    <subcellularLocation>
        <location evidence="1">Cell membrane</location>
        <topology evidence="1">Multi-pass membrane protein</topology>
    </subcellularLocation>
</comment>
<evidence type="ECO:0000313" key="11">
    <source>
        <dbReference type="EMBL" id="MBE6509933.1"/>
    </source>
</evidence>
<gene>
    <name evidence="11" type="ORF">E7Z74_01500</name>
</gene>
<evidence type="ECO:0000256" key="8">
    <source>
        <dbReference type="ARBA" id="ARBA00023136"/>
    </source>
</evidence>
<evidence type="ECO:0000256" key="6">
    <source>
        <dbReference type="ARBA" id="ARBA00022989"/>
    </source>
</evidence>
<dbReference type="PANTHER" id="PTHR43298:SF2">
    <property type="entry name" value="FMN_FAD EXPORTER YEEO-RELATED"/>
    <property type="match status" value="1"/>
</dbReference>
<dbReference type="NCBIfam" id="TIGR00797">
    <property type="entry name" value="matE"/>
    <property type="match status" value="1"/>
</dbReference>
<accession>A0A8T3VF96</accession>
<keyword evidence="6 10" id="KW-1133">Transmembrane helix</keyword>
<dbReference type="AlphaFoldDB" id="A0A8T3VF96"/>
<feature type="transmembrane region" description="Helical" evidence="10">
    <location>
        <begin position="171"/>
        <end position="191"/>
    </location>
</feature>
<feature type="transmembrane region" description="Helical" evidence="10">
    <location>
        <begin position="58"/>
        <end position="78"/>
    </location>
</feature>
<keyword evidence="4" id="KW-1003">Cell membrane</keyword>
<dbReference type="InterPro" id="IPR050222">
    <property type="entry name" value="MATE_MdtK"/>
</dbReference>
<organism evidence="11 12">
    <name type="scientific">Methanobrevibacter millerae</name>
    <dbReference type="NCBI Taxonomy" id="230361"/>
    <lineage>
        <taxon>Archaea</taxon>
        <taxon>Methanobacteriati</taxon>
        <taxon>Methanobacteriota</taxon>
        <taxon>Methanomada group</taxon>
        <taxon>Methanobacteria</taxon>
        <taxon>Methanobacteriales</taxon>
        <taxon>Methanobacteriaceae</taxon>
        <taxon>Methanobrevibacter</taxon>
    </lineage>
</organism>
<feature type="transmembrane region" description="Helical" evidence="10">
    <location>
        <begin position="281"/>
        <end position="301"/>
    </location>
</feature>
<dbReference type="GO" id="GO:0006811">
    <property type="term" value="P:monoatomic ion transport"/>
    <property type="evidence" value="ECO:0007669"/>
    <property type="project" value="UniProtKB-KW"/>
</dbReference>
<evidence type="ECO:0000256" key="10">
    <source>
        <dbReference type="SAM" id="Phobius"/>
    </source>
</evidence>
<name>A0A8T3VF96_9EURY</name>
<dbReference type="GO" id="GO:0042910">
    <property type="term" value="F:xenobiotic transmembrane transporter activity"/>
    <property type="evidence" value="ECO:0007669"/>
    <property type="project" value="InterPro"/>
</dbReference>
<evidence type="ECO:0000256" key="1">
    <source>
        <dbReference type="ARBA" id="ARBA00004651"/>
    </source>
</evidence>
<feature type="transmembrane region" description="Helical" evidence="10">
    <location>
        <begin position="390"/>
        <end position="410"/>
    </location>
</feature>
<dbReference type="GO" id="GO:0015297">
    <property type="term" value="F:antiporter activity"/>
    <property type="evidence" value="ECO:0007669"/>
    <property type="project" value="UniProtKB-KW"/>
</dbReference>
<evidence type="ECO:0000256" key="9">
    <source>
        <dbReference type="ARBA" id="ARBA00031636"/>
    </source>
</evidence>
<reference evidence="11" key="1">
    <citation type="submission" date="2019-04" db="EMBL/GenBank/DDBJ databases">
        <title>Evolution of Biomass-Degrading Anaerobic Consortia Revealed by Metagenomics.</title>
        <authorList>
            <person name="Peng X."/>
        </authorList>
    </citation>
    <scope>NUCLEOTIDE SEQUENCE</scope>
    <source>
        <strain evidence="11">SIG13</strain>
    </source>
</reference>
<feature type="transmembrane region" description="Helical" evidence="10">
    <location>
        <begin position="416"/>
        <end position="438"/>
    </location>
</feature>
<evidence type="ECO:0000313" key="12">
    <source>
        <dbReference type="Proteomes" id="UP000713479"/>
    </source>
</evidence>
<feature type="transmembrane region" description="Helical" evidence="10">
    <location>
        <begin position="360"/>
        <end position="378"/>
    </location>
</feature>
<comment type="caution">
    <text evidence="11">The sequence shown here is derived from an EMBL/GenBank/DDBJ whole genome shotgun (WGS) entry which is preliminary data.</text>
</comment>
<feature type="transmembrane region" description="Helical" evidence="10">
    <location>
        <begin position="99"/>
        <end position="125"/>
    </location>
</feature>
<keyword evidence="3" id="KW-0050">Antiport</keyword>
<feature type="transmembrane region" description="Helical" evidence="10">
    <location>
        <begin position="16"/>
        <end position="38"/>
    </location>
</feature>
<dbReference type="InterPro" id="IPR002528">
    <property type="entry name" value="MATE_fam"/>
</dbReference>